<protein>
    <submittedName>
        <fullName evidence="1">DUF1320 domain-containing protein</fullName>
    </submittedName>
</protein>
<dbReference type="OrthoDB" id="5516181at2"/>
<organism evidence="1 2">
    <name type="scientific">Polyangium fumosum</name>
    <dbReference type="NCBI Taxonomy" id="889272"/>
    <lineage>
        <taxon>Bacteria</taxon>
        <taxon>Pseudomonadati</taxon>
        <taxon>Myxococcota</taxon>
        <taxon>Polyangia</taxon>
        <taxon>Polyangiales</taxon>
        <taxon>Polyangiaceae</taxon>
        <taxon>Polyangium</taxon>
    </lineage>
</organism>
<evidence type="ECO:0000313" key="1">
    <source>
        <dbReference type="EMBL" id="TKD03440.1"/>
    </source>
</evidence>
<comment type="caution">
    <text evidence="1">The sequence shown here is derived from an EMBL/GenBank/DDBJ whole genome shotgun (WGS) entry which is preliminary data.</text>
</comment>
<dbReference type="AlphaFoldDB" id="A0A4V5PMH5"/>
<proteinExistence type="predicted"/>
<keyword evidence="2" id="KW-1185">Reference proteome</keyword>
<dbReference type="InterPro" id="IPR009752">
    <property type="entry name" value="Phage_Mu_GpJ"/>
</dbReference>
<name>A0A4V5PMH5_9BACT</name>
<gene>
    <name evidence="1" type="ORF">E8A74_26110</name>
</gene>
<dbReference type="Pfam" id="PF07030">
    <property type="entry name" value="Phage_Mu_Gp36"/>
    <property type="match status" value="1"/>
</dbReference>
<dbReference type="EMBL" id="SSMQ01000029">
    <property type="protein sequence ID" value="TKD03440.1"/>
    <property type="molecule type" value="Genomic_DNA"/>
</dbReference>
<dbReference type="Proteomes" id="UP000309215">
    <property type="component" value="Unassembled WGS sequence"/>
</dbReference>
<evidence type="ECO:0000313" key="2">
    <source>
        <dbReference type="Proteomes" id="UP000309215"/>
    </source>
</evidence>
<accession>A0A4V5PMH5</accession>
<dbReference type="RefSeq" id="WP_136931792.1">
    <property type="nucleotide sequence ID" value="NZ_SSMQ01000029.1"/>
</dbReference>
<sequence length="141" mass="15167">MNAYASLSQLYALGVNAEALARVPVADQLEGIEAASRKVDTYLADLHPPLAVFTGAIVEATAAIAAYMLMSASGFDPEHDDSKNLRQRYLDQIHWLEGLDGGKKLPGVVGQSGVGGRLLGPRVRAAELRGWERGWRGGRRP</sequence>
<reference evidence="1 2" key="1">
    <citation type="submission" date="2019-04" db="EMBL/GenBank/DDBJ databases">
        <authorList>
            <person name="Li Y."/>
            <person name="Wang J."/>
        </authorList>
    </citation>
    <scope>NUCLEOTIDE SEQUENCE [LARGE SCALE GENOMIC DNA]</scope>
    <source>
        <strain evidence="1 2">DSM 14668</strain>
    </source>
</reference>